<evidence type="ECO:0000259" key="1">
    <source>
        <dbReference type="PROSITE" id="PS50250"/>
    </source>
</evidence>
<sequence>MSSSWPPELKAWVQECLSKATPSNKTAVNLELKQVLFKAHADGTLNSTDWSKVELQAPVPMLHDQHKPYHRLMLSRQTIFLLRSRVPLTCSDDDSSKSMLTPYHFTTLAESEALARRAARFSKPGLGGGGADPNSMGASEWFDPDEQDMLAGAMGPKKRLRGKGGLGYGGVEAMEIDPNVIDWDHFTIKGTSTKLEKSYLRLTSEPSPADIRPLPILKQTLHLLKTKWKDNHNYAYAVDQFKSMRQDLTVQRIKNTFTVEVYEIHARIALEAANLGEYNQCQSMLRQLYELGIGGHPQEFLSYRIIYLLHTKNRSDMASLLAQLTPAEKADPSIHHALQVHASLATSNYARFFRLFNTAPNMSGYIMDHFVERERMAALAVMSKAYITLPLAYITRLLAFENEEDAHNFLEHHEAAIFTNPTLPETAPAAKTKSAAWNPAPKPKPTPLAELIWDAKKAAGQIVRGLEKYRIVDLKGQVV</sequence>
<dbReference type="InterPro" id="IPR000717">
    <property type="entry name" value="PCI_dom"/>
</dbReference>
<dbReference type="PROSITE" id="PS50250">
    <property type="entry name" value="PCI"/>
    <property type="match status" value="1"/>
</dbReference>
<comment type="caution">
    <text evidence="2">The sequence shown here is derived from an EMBL/GenBank/DDBJ whole genome shotgun (WGS) entry which is preliminary data.</text>
</comment>
<dbReference type="Gene3D" id="1.25.40.990">
    <property type="match status" value="1"/>
</dbReference>
<dbReference type="PANTHER" id="PTHR12436:SF4">
    <property type="entry name" value="LEUKOCYTE RECEPTOR CLUSTER MEMBER 8"/>
    <property type="match status" value="1"/>
</dbReference>
<proteinExistence type="predicted"/>
<feature type="domain" description="PCI" evidence="1">
    <location>
        <begin position="274"/>
        <end position="451"/>
    </location>
</feature>
<gene>
    <name evidence="2" type="ORF">MKK02DRAFT_24717</name>
</gene>
<dbReference type="Proteomes" id="UP001164286">
    <property type="component" value="Unassembled WGS sequence"/>
</dbReference>
<keyword evidence="3" id="KW-1185">Reference proteome</keyword>
<evidence type="ECO:0000313" key="2">
    <source>
        <dbReference type="EMBL" id="KAI9635612.1"/>
    </source>
</evidence>
<name>A0AA38H6V3_9TREE</name>
<dbReference type="GeneID" id="77726123"/>
<dbReference type="AlphaFoldDB" id="A0AA38H6V3"/>
<dbReference type="InterPro" id="IPR045107">
    <property type="entry name" value="SAC3/GANP/THP3"/>
</dbReference>
<dbReference type="GO" id="GO:0005634">
    <property type="term" value="C:nucleus"/>
    <property type="evidence" value="ECO:0007669"/>
    <property type="project" value="TreeGrafter"/>
</dbReference>
<dbReference type="EMBL" id="JAKWFO010000005">
    <property type="protein sequence ID" value="KAI9635612.1"/>
    <property type="molecule type" value="Genomic_DNA"/>
</dbReference>
<evidence type="ECO:0000313" key="3">
    <source>
        <dbReference type="Proteomes" id="UP001164286"/>
    </source>
</evidence>
<dbReference type="InterPro" id="IPR005062">
    <property type="entry name" value="SAC3/GANP/THP3_conserved"/>
</dbReference>
<accession>A0AA38H6V3</accession>
<reference evidence="2" key="1">
    <citation type="journal article" date="2022" name="G3 (Bethesda)">
        <title>High quality genome of the basidiomycete yeast Dioszegia hungarica PDD-24b-2 isolated from cloud water.</title>
        <authorList>
            <person name="Jarrige D."/>
            <person name="Haridas S."/>
            <person name="Bleykasten-Grosshans C."/>
            <person name="Joly M."/>
            <person name="Nadalig T."/>
            <person name="Sancelme M."/>
            <person name="Vuilleumier S."/>
            <person name="Grigoriev I.V."/>
            <person name="Amato P."/>
            <person name="Bringel F."/>
        </authorList>
    </citation>
    <scope>NUCLEOTIDE SEQUENCE</scope>
    <source>
        <strain evidence="2">PDD-24b-2</strain>
    </source>
</reference>
<dbReference type="Pfam" id="PF03399">
    <property type="entry name" value="SAC3_GANP"/>
    <property type="match status" value="1"/>
</dbReference>
<dbReference type="RefSeq" id="XP_052945389.1">
    <property type="nucleotide sequence ID" value="XM_053086922.1"/>
</dbReference>
<organism evidence="2 3">
    <name type="scientific">Dioszegia hungarica</name>
    <dbReference type="NCBI Taxonomy" id="4972"/>
    <lineage>
        <taxon>Eukaryota</taxon>
        <taxon>Fungi</taxon>
        <taxon>Dikarya</taxon>
        <taxon>Basidiomycota</taxon>
        <taxon>Agaricomycotina</taxon>
        <taxon>Tremellomycetes</taxon>
        <taxon>Tremellales</taxon>
        <taxon>Bulleribasidiaceae</taxon>
        <taxon>Dioszegia</taxon>
    </lineage>
</organism>
<protein>
    <submittedName>
        <fullName evidence="2">SAC3/GANP/Nin1/mts3/eIF-3 p25 family-domain-containing protein</fullName>
    </submittedName>
</protein>
<dbReference type="PANTHER" id="PTHR12436">
    <property type="entry name" value="80 KDA MCM3-ASSOCIATED PROTEIN"/>
    <property type="match status" value="1"/>
</dbReference>